<feature type="domain" description="Glycosyltransferase subfamily 4-like N-terminal" evidence="1">
    <location>
        <begin position="57"/>
        <end position="199"/>
    </location>
</feature>
<dbReference type="Pfam" id="PF13579">
    <property type="entry name" value="Glyco_trans_4_4"/>
    <property type="match status" value="1"/>
</dbReference>
<accession>A0ABP8MZU8</accession>
<reference evidence="3" key="1">
    <citation type="journal article" date="2019" name="Int. J. Syst. Evol. Microbiol.">
        <title>The Global Catalogue of Microorganisms (GCM) 10K type strain sequencing project: providing services to taxonomists for standard genome sequencing and annotation.</title>
        <authorList>
            <consortium name="The Broad Institute Genomics Platform"/>
            <consortium name="The Broad Institute Genome Sequencing Center for Infectious Disease"/>
            <person name="Wu L."/>
            <person name="Ma J."/>
        </authorList>
    </citation>
    <scope>NUCLEOTIDE SEQUENCE [LARGE SCALE GENOMIC DNA]</scope>
    <source>
        <strain evidence="3">JCM 17759</strain>
    </source>
</reference>
<comment type="caution">
    <text evidence="2">The sequence shown here is derived from an EMBL/GenBank/DDBJ whole genome shotgun (WGS) entry which is preliminary data.</text>
</comment>
<protein>
    <submittedName>
        <fullName evidence="2">Glycosyltransferase</fullName>
    </submittedName>
</protein>
<dbReference type="PANTHER" id="PTHR45947:SF13">
    <property type="entry name" value="TRANSFERASE"/>
    <property type="match status" value="1"/>
</dbReference>
<proteinExistence type="predicted"/>
<name>A0ABP8MZU8_9BACT</name>
<evidence type="ECO:0000259" key="1">
    <source>
        <dbReference type="Pfam" id="PF13579"/>
    </source>
</evidence>
<dbReference type="InterPro" id="IPR028098">
    <property type="entry name" value="Glyco_trans_4-like_N"/>
</dbReference>
<evidence type="ECO:0000313" key="2">
    <source>
        <dbReference type="EMBL" id="GAA4457631.1"/>
    </source>
</evidence>
<organism evidence="2 3">
    <name type="scientific">Novipirellula rosea</name>
    <dbReference type="NCBI Taxonomy" id="1031540"/>
    <lineage>
        <taxon>Bacteria</taxon>
        <taxon>Pseudomonadati</taxon>
        <taxon>Planctomycetota</taxon>
        <taxon>Planctomycetia</taxon>
        <taxon>Pirellulales</taxon>
        <taxon>Pirellulaceae</taxon>
        <taxon>Novipirellula</taxon>
    </lineage>
</organism>
<dbReference type="Gene3D" id="3.40.50.2000">
    <property type="entry name" value="Glycogen Phosphorylase B"/>
    <property type="match status" value="2"/>
</dbReference>
<gene>
    <name evidence="2" type="ORF">GCM10023156_34720</name>
</gene>
<evidence type="ECO:0000313" key="3">
    <source>
        <dbReference type="Proteomes" id="UP001500840"/>
    </source>
</evidence>
<dbReference type="InterPro" id="IPR050194">
    <property type="entry name" value="Glycosyltransferase_grp1"/>
</dbReference>
<keyword evidence="3" id="KW-1185">Reference proteome</keyword>
<dbReference type="Pfam" id="PF13692">
    <property type="entry name" value="Glyco_trans_1_4"/>
    <property type="match status" value="1"/>
</dbReference>
<dbReference type="RefSeq" id="WP_345324050.1">
    <property type="nucleotide sequence ID" value="NZ_BAABGA010000041.1"/>
</dbReference>
<sequence length="390" mass="43820">MRILLCHNYYQQAGGEDQSFAEEADLVTRHGHSVVRYTLHNDAIKTMGKLEVASRTIFNRNSYRDLRRLIQREKPDVMHCTNTFPLISPAAYYAANRERVPVVQSLRNYRLMCPDAYLYRDNKPCELCVGKLFPWPAIKHRCYRGNRAATATVASMLTVHRLLGTYQRRVGMFYALTEFGRQKYIQGGLPEQKLAVMANFLDCDPGVGTGTGGYALFAGRLSPEKGLDTLLAAWRQMSPAIPLKIVGDGPMADAVQQAAAENPAITWLGRRPNQEILSLVGEASCLVFPSLWYEGLPRTIVEAFAKGTPVVASNLGAMAELIEHDRSGILFEPANPDALANCVSAESQRPDGWQRMRSAARQRYLDKHTAEICYDRLMEIYRQARENSRT</sequence>
<dbReference type="PANTHER" id="PTHR45947">
    <property type="entry name" value="SULFOQUINOVOSYL TRANSFERASE SQD2"/>
    <property type="match status" value="1"/>
</dbReference>
<dbReference type="Proteomes" id="UP001500840">
    <property type="component" value="Unassembled WGS sequence"/>
</dbReference>
<dbReference type="SUPFAM" id="SSF53756">
    <property type="entry name" value="UDP-Glycosyltransferase/glycogen phosphorylase"/>
    <property type="match status" value="1"/>
</dbReference>
<dbReference type="EMBL" id="BAABGA010000041">
    <property type="protein sequence ID" value="GAA4457631.1"/>
    <property type="molecule type" value="Genomic_DNA"/>
</dbReference>